<sequence>MSVTVSQLRTAGERLGKYEIEKRHAIETENFERAKLKKGFIEDYREQVYRALEIDDLLERKGKLDKNDVPGPPGGRELPPPPVSKAKSPRDPSPVPAHLPHHPSHLPPPRPANSPPKPPPSPPKSPSPPPIKTPSAPLPDLRSSPANVYPSSQVNSPRPNNSPRRSVPNGGVPGSGTPSPGPAYTSPSSAYSAYDERQLPALKHRSSLERSATEPEVGSPPRPRLMGLTEADKKDAALPIEVFGPGIVEKIFSKNFHDKESGLREVQDRMSKYSVENTGVRPDRFVRASSMLLRRALKDKVYSVALEATHTLTQLVKEFFQNHRVSRKEMTGTIERVLPELLTKTCDNATRTQALAVNSILELLKVSHEKNLVNIGLECTRPLTNTVHPRGALCRAQIVDSHLTTVGLINLPKDKDSGFTVRQIVEFGNSAFKHQNNEVRKMGENILLRMYKHFPSAVRRALPLQDELLRKNVLWRNLFDQLEEIDNQREINQSQHSSPSSQRVTSSQPPPQPHVPSTTPSFSSTPNSSSGFSSSSSTSSTGYPTVVPQICITPDEQEVRGRCLSRLNSSNINLRDLEDETPSPIDPEDKTCIFCGIFDPNFSDVGLDLHYWKSCPMLTRCTHCKQVVEIASLTQHLLGECDSTKLYRKCERCSEAIPKNNYSAHVLAKTCTNAKPEPIANHCPLCHENIRPWDHGWREHLMPGPDACSANPRAKQPGSRKTPVSDKSSSPSPVAMGYSASGSARNKAAGSSTPGTPRRSSLRRHR</sequence>
<accession>A0AAV2Q871</accession>
<gene>
    <name evidence="3" type="ORF">MNOR_LOCUS9567</name>
</gene>
<dbReference type="EMBL" id="CAXKWB010004659">
    <property type="protein sequence ID" value="CAL4074672.1"/>
    <property type="molecule type" value="Genomic_DNA"/>
</dbReference>
<feature type="region of interest" description="Disordered" evidence="1">
    <location>
        <begin position="203"/>
        <end position="227"/>
    </location>
</feature>
<dbReference type="Proteomes" id="UP001497623">
    <property type="component" value="Unassembled WGS sequence"/>
</dbReference>
<evidence type="ECO:0000313" key="4">
    <source>
        <dbReference type="Proteomes" id="UP001497623"/>
    </source>
</evidence>
<evidence type="ECO:0000313" key="3">
    <source>
        <dbReference type="EMBL" id="CAL4074672.1"/>
    </source>
</evidence>
<name>A0AAV2Q871_MEGNR</name>
<evidence type="ECO:0000256" key="1">
    <source>
        <dbReference type="SAM" id="MobiDB-lite"/>
    </source>
</evidence>
<feature type="region of interest" description="Disordered" evidence="1">
    <location>
        <begin position="704"/>
        <end position="766"/>
    </location>
</feature>
<dbReference type="GO" id="GO:0000226">
    <property type="term" value="P:microtubule cytoskeleton organization"/>
    <property type="evidence" value="ECO:0007669"/>
    <property type="project" value="UniProtKB-ARBA"/>
</dbReference>
<feature type="region of interest" description="Disordered" evidence="1">
    <location>
        <begin position="490"/>
        <end position="543"/>
    </location>
</feature>
<evidence type="ECO:0000259" key="2">
    <source>
        <dbReference type="SMART" id="SM01349"/>
    </source>
</evidence>
<dbReference type="Pfam" id="PF21039">
    <property type="entry name" value="CEP104_ZnF"/>
    <property type="match status" value="1"/>
</dbReference>
<dbReference type="GO" id="GO:0005929">
    <property type="term" value="C:cilium"/>
    <property type="evidence" value="ECO:0007669"/>
    <property type="project" value="TreeGrafter"/>
</dbReference>
<dbReference type="SMART" id="SM01349">
    <property type="entry name" value="TOG"/>
    <property type="match status" value="1"/>
</dbReference>
<dbReference type="Gene3D" id="1.25.10.10">
    <property type="entry name" value="Leucine-rich Repeat Variant"/>
    <property type="match status" value="1"/>
</dbReference>
<feature type="compositionally biased region" description="Low complexity" evidence="1">
    <location>
        <begin position="725"/>
        <end position="734"/>
    </location>
</feature>
<dbReference type="InterPro" id="IPR016024">
    <property type="entry name" value="ARM-type_fold"/>
</dbReference>
<feature type="compositionally biased region" description="Basic and acidic residues" evidence="1">
    <location>
        <begin position="57"/>
        <end position="68"/>
    </location>
</feature>
<dbReference type="InterPro" id="IPR011989">
    <property type="entry name" value="ARM-like"/>
</dbReference>
<dbReference type="InterPro" id="IPR052607">
    <property type="entry name" value="CEP104-like"/>
</dbReference>
<proteinExistence type="predicted"/>
<feature type="compositionally biased region" description="Low complexity" evidence="1">
    <location>
        <begin position="515"/>
        <end position="542"/>
    </location>
</feature>
<feature type="compositionally biased region" description="Pro residues" evidence="1">
    <location>
        <begin position="70"/>
        <end position="83"/>
    </location>
</feature>
<comment type="caution">
    <text evidence="3">The sequence shown here is derived from an EMBL/GenBank/DDBJ whole genome shotgun (WGS) entry which is preliminary data.</text>
</comment>
<feature type="compositionally biased region" description="Polar residues" evidence="1">
    <location>
        <begin position="740"/>
        <end position="759"/>
    </location>
</feature>
<feature type="region of interest" description="Disordered" evidence="1">
    <location>
        <begin position="56"/>
        <end position="190"/>
    </location>
</feature>
<dbReference type="InterPro" id="IPR034085">
    <property type="entry name" value="TOG"/>
</dbReference>
<protein>
    <recommendedName>
        <fullName evidence="2">TOG domain-containing protein</fullName>
    </recommendedName>
</protein>
<dbReference type="Pfam" id="PF21040">
    <property type="entry name" value="CEP104-like_TOG"/>
    <property type="match status" value="1"/>
</dbReference>
<feature type="compositionally biased region" description="Low complexity" evidence="1">
    <location>
        <begin position="493"/>
        <end position="507"/>
    </location>
</feature>
<dbReference type="SUPFAM" id="SSF48371">
    <property type="entry name" value="ARM repeat"/>
    <property type="match status" value="1"/>
</dbReference>
<dbReference type="PANTHER" id="PTHR13371:SF0">
    <property type="entry name" value="CENTROSOMAL PROTEIN OF 104 KDA"/>
    <property type="match status" value="1"/>
</dbReference>
<dbReference type="AlphaFoldDB" id="A0AAV2Q871"/>
<organism evidence="3 4">
    <name type="scientific">Meganyctiphanes norvegica</name>
    <name type="common">Northern krill</name>
    <name type="synonym">Thysanopoda norvegica</name>
    <dbReference type="NCBI Taxonomy" id="48144"/>
    <lineage>
        <taxon>Eukaryota</taxon>
        <taxon>Metazoa</taxon>
        <taxon>Ecdysozoa</taxon>
        <taxon>Arthropoda</taxon>
        <taxon>Crustacea</taxon>
        <taxon>Multicrustacea</taxon>
        <taxon>Malacostraca</taxon>
        <taxon>Eumalacostraca</taxon>
        <taxon>Eucarida</taxon>
        <taxon>Euphausiacea</taxon>
        <taxon>Euphausiidae</taxon>
        <taxon>Meganyctiphanes</taxon>
    </lineage>
</organism>
<feature type="domain" description="TOG" evidence="2">
    <location>
        <begin position="229"/>
        <end position="491"/>
    </location>
</feature>
<feature type="compositionally biased region" description="Low complexity" evidence="1">
    <location>
        <begin position="150"/>
        <end position="190"/>
    </location>
</feature>
<keyword evidence="4" id="KW-1185">Reference proteome</keyword>
<dbReference type="InterPro" id="IPR048738">
    <property type="entry name" value="CEP104_Znf"/>
</dbReference>
<reference evidence="3 4" key="1">
    <citation type="submission" date="2024-05" db="EMBL/GenBank/DDBJ databases">
        <authorList>
            <person name="Wallberg A."/>
        </authorList>
    </citation>
    <scope>NUCLEOTIDE SEQUENCE [LARGE SCALE GENOMIC DNA]</scope>
</reference>
<feature type="compositionally biased region" description="Pro residues" evidence="1">
    <location>
        <begin position="105"/>
        <end position="132"/>
    </location>
</feature>
<dbReference type="PANTHER" id="PTHR13371">
    <property type="entry name" value="GLYCINE-, GLUTAMATE-, THIENYLCYCLOHEXYLPIPERIDINE-BINDING PROTEIN"/>
    <property type="match status" value="1"/>
</dbReference>